<reference evidence="2 3" key="1">
    <citation type="journal article" date="2018" name="Cell">
        <title>The Chara Genome: Secondary Complexity and Implications for Plant Terrestrialization.</title>
        <authorList>
            <person name="Nishiyama T."/>
            <person name="Sakayama H."/>
            <person name="Vries J.D."/>
            <person name="Buschmann H."/>
            <person name="Saint-Marcoux D."/>
            <person name="Ullrich K.K."/>
            <person name="Haas F.B."/>
            <person name="Vanderstraeten L."/>
            <person name="Becker D."/>
            <person name="Lang D."/>
            <person name="Vosolsobe S."/>
            <person name="Rombauts S."/>
            <person name="Wilhelmsson P.K.I."/>
            <person name="Janitza P."/>
            <person name="Kern R."/>
            <person name="Heyl A."/>
            <person name="Rumpler F."/>
            <person name="Villalobos L.I.A.C."/>
            <person name="Clay J.M."/>
            <person name="Skokan R."/>
            <person name="Toyoda A."/>
            <person name="Suzuki Y."/>
            <person name="Kagoshima H."/>
            <person name="Schijlen E."/>
            <person name="Tajeshwar N."/>
            <person name="Catarino B."/>
            <person name="Hetherington A.J."/>
            <person name="Saltykova A."/>
            <person name="Bonnot C."/>
            <person name="Breuninger H."/>
            <person name="Symeonidi A."/>
            <person name="Radhakrishnan G.V."/>
            <person name="Van Nieuwerburgh F."/>
            <person name="Deforce D."/>
            <person name="Chang C."/>
            <person name="Karol K.G."/>
            <person name="Hedrich R."/>
            <person name="Ulvskov P."/>
            <person name="Glockner G."/>
            <person name="Delwiche C.F."/>
            <person name="Petrasek J."/>
            <person name="Van de Peer Y."/>
            <person name="Friml J."/>
            <person name="Beilby M."/>
            <person name="Dolan L."/>
            <person name="Kohara Y."/>
            <person name="Sugano S."/>
            <person name="Fujiyama A."/>
            <person name="Delaux P.-M."/>
            <person name="Quint M."/>
            <person name="TheiBen G."/>
            <person name="Hagemann M."/>
            <person name="Harholt J."/>
            <person name="Dunand C."/>
            <person name="Zachgo S."/>
            <person name="Langdale J."/>
            <person name="Maumus F."/>
            <person name="Straeten D.V.D."/>
            <person name="Gould S.B."/>
            <person name="Rensing S.A."/>
        </authorList>
    </citation>
    <scope>NUCLEOTIDE SEQUENCE [LARGE SCALE GENOMIC DNA]</scope>
    <source>
        <strain evidence="2 3">S276</strain>
    </source>
</reference>
<feature type="compositionally biased region" description="Basic and acidic residues" evidence="1">
    <location>
        <begin position="303"/>
        <end position="325"/>
    </location>
</feature>
<name>A0A388LBS7_CHABU</name>
<dbReference type="Gramene" id="GBG79758">
    <property type="protein sequence ID" value="GBG79758"/>
    <property type="gene ID" value="CBR_g30022"/>
</dbReference>
<dbReference type="Proteomes" id="UP000265515">
    <property type="component" value="Unassembled WGS sequence"/>
</dbReference>
<evidence type="ECO:0000256" key="1">
    <source>
        <dbReference type="SAM" id="MobiDB-lite"/>
    </source>
</evidence>
<feature type="region of interest" description="Disordered" evidence="1">
    <location>
        <begin position="258"/>
        <end position="334"/>
    </location>
</feature>
<proteinExistence type="predicted"/>
<organism evidence="2 3">
    <name type="scientific">Chara braunii</name>
    <name type="common">Braun's stonewort</name>
    <dbReference type="NCBI Taxonomy" id="69332"/>
    <lineage>
        <taxon>Eukaryota</taxon>
        <taxon>Viridiplantae</taxon>
        <taxon>Streptophyta</taxon>
        <taxon>Charophyceae</taxon>
        <taxon>Charales</taxon>
        <taxon>Characeae</taxon>
        <taxon>Chara</taxon>
    </lineage>
</organism>
<accession>A0A388LBS7</accession>
<evidence type="ECO:0000313" key="2">
    <source>
        <dbReference type="EMBL" id="GBG79758.1"/>
    </source>
</evidence>
<evidence type="ECO:0000313" key="3">
    <source>
        <dbReference type="Proteomes" id="UP000265515"/>
    </source>
</evidence>
<keyword evidence="3" id="KW-1185">Reference proteome</keyword>
<dbReference type="EMBL" id="BFEA01000327">
    <property type="protein sequence ID" value="GBG79758.1"/>
    <property type="molecule type" value="Genomic_DNA"/>
</dbReference>
<protein>
    <submittedName>
        <fullName evidence="2">Uncharacterized protein</fullName>
    </submittedName>
</protein>
<dbReference type="AlphaFoldDB" id="A0A388LBS7"/>
<feature type="region of interest" description="Disordered" evidence="1">
    <location>
        <begin position="398"/>
        <end position="442"/>
    </location>
</feature>
<gene>
    <name evidence="2" type="ORF">CBR_g30022</name>
</gene>
<comment type="caution">
    <text evidence="2">The sequence shown here is derived from an EMBL/GenBank/DDBJ whole genome shotgun (WGS) entry which is preliminary data.</text>
</comment>
<sequence length="442" mass="48652">MLQFVKSEVNSGANHCEFVVKKAKRNNAWGNNTDNVMWFTLSERKRKKIYEFLFVETWPAKDSDVEYVRRKYHMLVLLDNYEGASRKNTKTFLNGLESLYFIQSEEELKFDNYNSLISTDDEATTDVEPDTNVKEDESINESVNMGHEPFLRPAIRKGEWIMAAVVDRDVGSVSIPRESKSNFLLVARVPVIQKVKAENQTVSPSNASIISIADSLFNELHDNLKRWLELTEDSYDLDRCPSKGMVDWKVPRLSGTLGSSGGGGHLALEETETTVRGGGKGVPPSGEGRPQDETTITEGSGGVEREAVDRHDYGPRSRAFDEVRRPPTSSASSTRERIAALVALGNHSGGKSKFVGIRTTSLEVLRQESSVQSGSGVGVSSQDAASKYARIRTSLKDSLPTDSGVVWEQNASVEGEGWPPELKQEGVSGVPADQETTNSGGI</sequence>